<keyword evidence="2" id="KW-1185">Reference proteome</keyword>
<comment type="caution">
    <text evidence="1">The sequence shown here is derived from an EMBL/GenBank/DDBJ whole genome shotgun (WGS) entry which is preliminary data.</text>
</comment>
<evidence type="ECO:0008006" key="3">
    <source>
        <dbReference type="Google" id="ProtNLM"/>
    </source>
</evidence>
<dbReference type="Proteomes" id="UP000571701">
    <property type="component" value="Unassembled WGS sequence"/>
</dbReference>
<protein>
    <recommendedName>
        <fullName evidence="3">Cell shape-determining protein</fullName>
    </recommendedName>
</protein>
<accession>A0A7W2FTA5</accession>
<evidence type="ECO:0000313" key="2">
    <source>
        <dbReference type="Proteomes" id="UP000571701"/>
    </source>
</evidence>
<sequence length="104" mass="12296">MVLTCCFIALSQLPLVVTLYLVLWLINHDYQYGLLAPCLLGEVTFYQDGRVQQGERVMYCKRTLSILSELVLLLKLDQHWYLLWRDSANDQAYWQLMLQLKKEP</sequence>
<organism evidence="1 2">
    <name type="scientific">Vibrio marinisediminis</name>
    <dbReference type="NCBI Taxonomy" id="2758441"/>
    <lineage>
        <taxon>Bacteria</taxon>
        <taxon>Pseudomonadati</taxon>
        <taxon>Pseudomonadota</taxon>
        <taxon>Gammaproteobacteria</taxon>
        <taxon>Vibrionales</taxon>
        <taxon>Vibrionaceae</taxon>
        <taxon>Vibrio</taxon>
    </lineage>
</organism>
<proteinExistence type="predicted"/>
<gene>
    <name evidence="1" type="ORF">H2O73_15985</name>
</gene>
<dbReference type="EMBL" id="JACFYF010000012">
    <property type="protein sequence ID" value="MBA5763863.1"/>
    <property type="molecule type" value="Genomic_DNA"/>
</dbReference>
<dbReference type="AlphaFoldDB" id="A0A7W2FTA5"/>
<reference evidence="1 2" key="1">
    <citation type="submission" date="2020-07" db="EMBL/GenBank/DDBJ databases">
        <title>Vibrio marinisediminis sp. nov., isolated from marine sediment.</title>
        <authorList>
            <person name="Ji X."/>
        </authorList>
    </citation>
    <scope>NUCLEOTIDE SEQUENCE [LARGE SCALE GENOMIC DNA]</scope>
    <source>
        <strain evidence="1 2">404</strain>
    </source>
</reference>
<name>A0A7W2FTA5_9VIBR</name>
<evidence type="ECO:0000313" key="1">
    <source>
        <dbReference type="EMBL" id="MBA5763863.1"/>
    </source>
</evidence>